<dbReference type="EMBL" id="SMKE01000002">
    <property type="protein sequence ID" value="TDC02669.1"/>
    <property type="molecule type" value="Genomic_DNA"/>
</dbReference>
<gene>
    <name evidence="1" type="ORF">E1091_00260</name>
</gene>
<keyword evidence="2" id="KW-1185">Reference proteome</keyword>
<organism evidence="1 2">
    <name type="scientific">Micromonospora fluostatini</name>
    <dbReference type="NCBI Taxonomy" id="1629071"/>
    <lineage>
        <taxon>Bacteria</taxon>
        <taxon>Bacillati</taxon>
        <taxon>Actinomycetota</taxon>
        <taxon>Actinomycetes</taxon>
        <taxon>Micromonosporales</taxon>
        <taxon>Micromonosporaceae</taxon>
        <taxon>Micromonospora</taxon>
    </lineage>
</organism>
<sequence>MLARPDAGRVAAGRAVRREMGQTMSDDENYTADGDLRYHRPDENGVEVAWEGADRWLVGTWAHDAVSGTIRDLMTRIADRVVHGDEDWAPLKVYLLGEGGTLHKCSVHTHLVDGRREVHIMRAGGGGLDSVASARFKVSHREG</sequence>
<proteinExistence type="predicted"/>
<dbReference type="Proteomes" id="UP000295626">
    <property type="component" value="Unassembled WGS sequence"/>
</dbReference>
<evidence type="ECO:0000313" key="2">
    <source>
        <dbReference type="Proteomes" id="UP000295626"/>
    </source>
</evidence>
<evidence type="ECO:0000313" key="1">
    <source>
        <dbReference type="EMBL" id="TDC02669.1"/>
    </source>
</evidence>
<name>A0ABY2DM97_9ACTN</name>
<protein>
    <submittedName>
        <fullName evidence="1">Uncharacterized protein</fullName>
    </submittedName>
</protein>
<reference evidence="1 2" key="1">
    <citation type="submission" date="2019-02" db="EMBL/GenBank/DDBJ databases">
        <title>Draft genome sequences of novel Actinobacteria.</title>
        <authorList>
            <person name="Sahin N."/>
            <person name="Ay H."/>
            <person name="Saygin H."/>
        </authorList>
    </citation>
    <scope>NUCLEOTIDE SEQUENCE [LARGE SCALE GENOMIC DNA]</scope>
    <source>
        <strain evidence="1 2">JCM 30529</strain>
    </source>
</reference>
<accession>A0ABY2DM97</accession>
<comment type="caution">
    <text evidence="1">The sequence shown here is derived from an EMBL/GenBank/DDBJ whole genome shotgun (WGS) entry which is preliminary data.</text>
</comment>